<feature type="coiled-coil region" evidence="1">
    <location>
        <begin position="126"/>
        <end position="153"/>
    </location>
</feature>
<reference evidence="4" key="1">
    <citation type="journal article" date="2021" name="Nat. Commun.">
        <title>Genetic determinants of endophytism in the Arabidopsis root mycobiome.</title>
        <authorList>
            <person name="Mesny F."/>
            <person name="Miyauchi S."/>
            <person name="Thiergart T."/>
            <person name="Pickel B."/>
            <person name="Atanasova L."/>
            <person name="Karlsson M."/>
            <person name="Huettel B."/>
            <person name="Barry K.W."/>
            <person name="Haridas S."/>
            <person name="Chen C."/>
            <person name="Bauer D."/>
            <person name="Andreopoulos W."/>
            <person name="Pangilinan J."/>
            <person name="LaButti K."/>
            <person name="Riley R."/>
            <person name="Lipzen A."/>
            <person name="Clum A."/>
            <person name="Drula E."/>
            <person name="Henrissat B."/>
            <person name="Kohler A."/>
            <person name="Grigoriev I.V."/>
            <person name="Martin F.M."/>
            <person name="Hacquard S."/>
        </authorList>
    </citation>
    <scope>NUCLEOTIDE SEQUENCE</scope>
    <source>
        <strain evidence="4">MPI-CAGE-AT-0016</strain>
    </source>
</reference>
<dbReference type="OrthoDB" id="4855977at2759"/>
<feature type="region of interest" description="Disordered" evidence="2">
    <location>
        <begin position="234"/>
        <end position="271"/>
    </location>
</feature>
<keyword evidence="5" id="KW-1185">Reference proteome</keyword>
<feature type="compositionally biased region" description="Basic residues" evidence="2">
    <location>
        <begin position="261"/>
        <end position="271"/>
    </location>
</feature>
<protein>
    <submittedName>
        <fullName evidence="4">Uncharacterized protein</fullName>
    </submittedName>
</protein>
<sequence>MNSRCMGTYREAAKKENMERSYALQQQHDDLNAYWSGQCAALQTVAQKTDSNLKKTRKELEDVKAKLKEQRARNDAAEMASRELLATVQRQNDEILQARALHLDLDSRERELAESKTVTQATEAVLVLKKQRIRELEAELKAVRKETAAKEDRFAAEHESLRLQFRTLETEHAEAVDIANGLFEGEAGSTPAELIGRNRALEQQLREATEENEALAAQLRAAGIGSDGLAQDMAIDLKRKQGPDKTSLGAGESAGDEGRAGKRRRAKGAPA</sequence>
<name>A0A8K0X5L6_9PEZI</name>
<dbReference type="AlphaFoldDB" id="A0A8K0X5L6"/>
<keyword evidence="1" id="KW-0175">Coiled coil</keyword>
<evidence type="ECO:0000313" key="3">
    <source>
        <dbReference type="EMBL" id="KAH7345845.1"/>
    </source>
</evidence>
<comment type="caution">
    <text evidence="4">The sequence shown here is derived from an EMBL/GenBank/DDBJ whole genome shotgun (WGS) entry which is preliminary data.</text>
</comment>
<dbReference type="Proteomes" id="UP000813385">
    <property type="component" value="Unassembled WGS sequence"/>
</dbReference>
<evidence type="ECO:0000313" key="4">
    <source>
        <dbReference type="EMBL" id="KAH7363598.1"/>
    </source>
</evidence>
<dbReference type="EMBL" id="JAGPXD010000009">
    <property type="protein sequence ID" value="KAH7345845.1"/>
    <property type="molecule type" value="Genomic_DNA"/>
</dbReference>
<evidence type="ECO:0000256" key="1">
    <source>
        <dbReference type="SAM" id="Coils"/>
    </source>
</evidence>
<feature type="coiled-coil region" evidence="1">
    <location>
        <begin position="46"/>
        <end position="80"/>
    </location>
</feature>
<evidence type="ECO:0000313" key="5">
    <source>
        <dbReference type="Proteomes" id="UP000813385"/>
    </source>
</evidence>
<dbReference type="EMBL" id="JAGPXD010000003">
    <property type="protein sequence ID" value="KAH7363598.1"/>
    <property type="molecule type" value="Genomic_DNA"/>
</dbReference>
<evidence type="ECO:0000256" key="2">
    <source>
        <dbReference type="SAM" id="MobiDB-lite"/>
    </source>
</evidence>
<proteinExistence type="predicted"/>
<organism evidence="4 5">
    <name type="scientific">Plectosphaerella cucumerina</name>
    <dbReference type="NCBI Taxonomy" id="40658"/>
    <lineage>
        <taxon>Eukaryota</taxon>
        <taxon>Fungi</taxon>
        <taxon>Dikarya</taxon>
        <taxon>Ascomycota</taxon>
        <taxon>Pezizomycotina</taxon>
        <taxon>Sordariomycetes</taxon>
        <taxon>Hypocreomycetidae</taxon>
        <taxon>Glomerellales</taxon>
        <taxon>Plectosphaerellaceae</taxon>
        <taxon>Plectosphaerella</taxon>
    </lineage>
</organism>
<accession>A0A8K0X5L6</accession>
<gene>
    <name evidence="4" type="ORF">B0T11DRAFT_353994</name>
    <name evidence="3" type="ORF">B0T11DRAFT_360496</name>
</gene>